<protein>
    <recommendedName>
        <fullName evidence="3">DUF177 domain-containing protein</fullName>
    </recommendedName>
</protein>
<proteinExistence type="predicted"/>
<dbReference type="Pfam" id="PF02620">
    <property type="entry name" value="YceD"/>
    <property type="match status" value="1"/>
</dbReference>
<dbReference type="Proteomes" id="UP000323144">
    <property type="component" value="Chromosome"/>
</dbReference>
<dbReference type="KEGG" id="schi:SCHIN_v1c09140"/>
<accession>A0A5B9Y5Y1</accession>
<organism evidence="1 2">
    <name type="scientific">Spiroplasma chinense</name>
    <dbReference type="NCBI Taxonomy" id="216932"/>
    <lineage>
        <taxon>Bacteria</taxon>
        <taxon>Bacillati</taxon>
        <taxon>Mycoplasmatota</taxon>
        <taxon>Mollicutes</taxon>
        <taxon>Entomoplasmatales</taxon>
        <taxon>Spiroplasmataceae</taxon>
        <taxon>Spiroplasma</taxon>
    </lineage>
</organism>
<gene>
    <name evidence="1" type="ORF">SCHIN_v1c09140</name>
</gene>
<dbReference type="RefSeq" id="WP_166508478.1">
    <property type="nucleotide sequence ID" value="NZ_CP043026.1"/>
</dbReference>
<dbReference type="AlphaFoldDB" id="A0A5B9Y5Y1"/>
<sequence>MFKKDIEIKKHIVFSEKYDVEQDYQYNHDLIQKVDNLFVEGSITYQENIKSISVNANISCSIKAIDARDGNIVELDDFNVEWDDEYFFEAFEDDQHNVVLGEEFNIKEYAIEQIVLNIPINFTINYGKISFVGKDFKLLSEDEYQQEEQNKVDPRWDKLKEFNFEKE</sequence>
<evidence type="ECO:0000313" key="1">
    <source>
        <dbReference type="EMBL" id="QEH62109.1"/>
    </source>
</evidence>
<evidence type="ECO:0000313" key="2">
    <source>
        <dbReference type="Proteomes" id="UP000323144"/>
    </source>
</evidence>
<reference evidence="1 2" key="1">
    <citation type="submission" date="2019-08" db="EMBL/GenBank/DDBJ databases">
        <title>Complete genome sequence of Spiroplasma chinense CCH (DSM 19755).</title>
        <authorList>
            <person name="Shen H.-Y."/>
            <person name="Lin Y.-C."/>
            <person name="Chou L."/>
            <person name="Kuo C.-H."/>
        </authorList>
    </citation>
    <scope>NUCLEOTIDE SEQUENCE [LARGE SCALE GENOMIC DNA]</scope>
    <source>
        <strain evidence="1 2">CCH</strain>
    </source>
</reference>
<evidence type="ECO:0008006" key="3">
    <source>
        <dbReference type="Google" id="ProtNLM"/>
    </source>
</evidence>
<name>A0A5B9Y5Y1_9MOLU</name>
<dbReference type="InterPro" id="IPR003772">
    <property type="entry name" value="YceD"/>
</dbReference>
<keyword evidence="2" id="KW-1185">Reference proteome</keyword>
<dbReference type="EMBL" id="CP043026">
    <property type="protein sequence ID" value="QEH62109.1"/>
    <property type="molecule type" value="Genomic_DNA"/>
</dbReference>